<feature type="domain" description="Phage tail tape measure protein" evidence="4">
    <location>
        <begin position="102"/>
        <end position="286"/>
    </location>
</feature>
<reference evidence="6" key="1">
    <citation type="submission" date="2016-02" db="EMBL/GenBank/DDBJ databases">
        <authorList>
            <person name="Wibberg D."/>
        </authorList>
    </citation>
    <scope>NUCLEOTIDE SEQUENCE [LARGE SCALE GENOMIC DNA]</scope>
</reference>
<dbReference type="PANTHER" id="PTHR37813">
    <property type="entry name" value="FELS-2 PROPHAGE PROTEIN"/>
    <property type="match status" value="1"/>
</dbReference>
<dbReference type="AlphaFoldDB" id="A0A1C3NSX1"/>
<organism evidence="5 6">
    <name type="scientific">Candidatus Protofrankia californiensis</name>
    <dbReference type="NCBI Taxonomy" id="1839754"/>
    <lineage>
        <taxon>Bacteria</taxon>
        <taxon>Bacillati</taxon>
        <taxon>Actinomycetota</taxon>
        <taxon>Actinomycetes</taxon>
        <taxon>Frankiales</taxon>
        <taxon>Frankiaceae</taxon>
        <taxon>Protofrankia</taxon>
    </lineage>
</organism>
<evidence type="ECO:0000256" key="1">
    <source>
        <dbReference type="ARBA" id="ARBA00022612"/>
    </source>
</evidence>
<sequence>MVVGKISFRVISVVITGNTAGLTSALTRAAGQVDVFGNRVRGANAETSRLGSLAKGGAAVGVAALGIALVAAASSAVEFQARMYNVASLDEHVRQNFQATSQAVLDMSKHLPQSANTLAEGLYNIASSGFYGRDAMHVLETSAIAASAGLTDTNTASKAIVASLNAYGLEAGDATRVSDALFSTVNYGVLSFEALTGAIAHSVGNAAQAGVSIEELGTAIATMTRSGLSASEAGISVNNMMAKLLKPSKALTETFIRLGINLQKDLKDPAIGLHGVMLRLQDAADGNVRVWQSWFPEIRALRGALALMANEAGTYDEIFGHMGTQTRAAGAAMAVFAVQSQSTKHQLIELKNQFVATGIELGLKLLPYIERAAHGLSALLDGAKGTAREVSGYLRPTVVDLGGAMRNAADIAGDLWDAFRPLAGLAATLGLGAVVTGLHGVASATQATTGFLSEHERLVYAIAAAWVVVRLPWIIAQLRMLAVAAQGQALAMLATTMVSLGNAANFAAARLAFFGTGLRGALVGLGVYGLMIGAAAVAFDDLAHGAERAKGKVDALTSGLDANSVESLDRTIGALVARYKELGGAGGQIGVSNREQGREIKALEDRIRELTRVKSDLIAKEQQVTANTQALANAFGMTTEQVKALADKTHIDLAGSLVTVDQSGKNAIDRFRSLTTSLLGAQIPADQVGEAIKAIDNAASGADAAVKELTITMDIFTGRGVEAEAAIDAVEKGFIELAKGTGLAQGSLFGYSETALESRSTIRGEIEAITAAAAAYAKKTGSVDAGREMYDAYIERLKFTLVQEGKNRAEVEKLFAAYSTLPEAVATAVSAPGAVTAKNQVDALRVALDSIANNKTIAVNAKLGAAFGAAGVLGGAQRAAGGPVRGPGGPTSDDVPIWASSGEWVIRASVAARQGDAAMAALNAGKARIEPHAAAGYARGGRVGGYVTGGPVMPLRWPAPVGAGTTVVVQSPIMNVTVNGGDSPQETARLIHRELDTFARQITDRVRAGVRR</sequence>
<keyword evidence="3" id="KW-0472">Membrane</keyword>
<keyword evidence="3" id="KW-0812">Transmembrane</keyword>
<dbReference type="PANTHER" id="PTHR37813:SF1">
    <property type="entry name" value="FELS-2 PROPHAGE PROTEIN"/>
    <property type="match status" value="1"/>
</dbReference>
<evidence type="ECO:0000256" key="3">
    <source>
        <dbReference type="SAM" id="Phobius"/>
    </source>
</evidence>
<keyword evidence="6" id="KW-1185">Reference proteome</keyword>
<dbReference type="Pfam" id="PF10145">
    <property type="entry name" value="PhageMin_Tail"/>
    <property type="match status" value="1"/>
</dbReference>
<feature type="transmembrane region" description="Helical" evidence="3">
    <location>
        <begin position="488"/>
        <end position="508"/>
    </location>
</feature>
<feature type="coiled-coil region" evidence="2">
    <location>
        <begin position="593"/>
        <end position="620"/>
    </location>
</feature>
<keyword evidence="1" id="KW-1188">Viral release from host cell</keyword>
<feature type="transmembrane region" description="Helical" evidence="3">
    <location>
        <begin position="458"/>
        <end position="476"/>
    </location>
</feature>
<accession>A0A1C3NSX1</accession>
<evidence type="ECO:0000256" key="2">
    <source>
        <dbReference type="SAM" id="Coils"/>
    </source>
</evidence>
<evidence type="ECO:0000313" key="6">
    <source>
        <dbReference type="Proteomes" id="UP000199013"/>
    </source>
</evidence>
<feature type="transmembrane region" description="Helical" evidence="3">
    <location>
        <begin position="520"/>
        <end position="539"/>
    </location>
</feature>
<evidence type="ECO:0000259" key="4">
    <source>
        <dbReference type="Pfam" id="PF10145"/>
    </source>
</evidence>
<keyword evidence="2" id="KW-0175">Coiled coil</keyword>
<name>A0A1C3NSX1_9ACTN</name>
<proteinExistence type="predicted"/>
<evidence type="ECO:0000313" key="5">
    <source>
        <dbReference type="EMBL" id="SBW17257.1"/>
    </source>
</evidence>
<dbReference type="EMBL" id="FLUV01000053">
    <property type="protein sequence ID" value="SBW17257.1"/>
    <property type="molecule type" value="Genomic_DNA"/>
</dbReference>
<gene>
    <name evidence="5" type="ORF">FDG2_0135</name>
</gene>
<protein>
    <submittedName>
        <fullName evidence="5">Putative membrane protein</fullName>
    </submittedName>
</protein>
<dbReference type="NCBIfam" id="TIGR01760">
    <property type="entry name" value="tape_meas_TP901"/>
    <property type="match status" value="1"/>
</dbReference>
<keyword evidence="3" id="KW-1133">Transmembrane helix</keyword>
<dbReference type="InterPro" id="IPR010090">
    <property type="entry name" value="Phage_tape_meas"/>
</dbReference>
<dbReference type="Proteomes" id="UP000199013">
    <property type="component" value="Unassembled WGS sequence"/>
</dbReference>